<dbReference type="RefSeq" id="WP_395131594.1">
    <property type="nucleotide sequence ID" value="NZ_JBIMPM010000070.1"/>
</dbReference>
<keyword evidence="2" id="KW-1185">Reference proteome</keyword>
<accession>A0ABW7LED7</accession>
<dbReference type="InterPro" id="IPR037203">
    <property type="entry name" value="T3SS_needle-like_sf"/>
</dbReference>
<dbReference type="SUPFAM" id="SSF140129">
    <property type="entry name" value="MxiH-like"/>
    <property type="match status" value="1"/>
</dbReference>
<name>A0ABW7LED7_9BURK</name>
<dbReference type="Pfam" id="PF09392">
    <property type="entry name" value="T3SS_needle_F"/>
    <property type="match status" value="1"/>
</dbReference>
<sequence>MKVDAPKFEDLSRAEPPAGTLNGFLIGIHSSIDAAMAPIMKKEEELREKMAEGSISDPTLLAQYQAVTSELAIARNTQSSVIKMFKDIDSGIVGNFR</sequence>
<proteinExistence type="predicted"/>
<dbReference type="InterPro" id="IPR021123">
    <property type="entry name" value="T3SS_needle-like"/>
</dbReference>
<evidence type="ECO:0000313" key="1">
    <source>
        <dbReference type="EMBL" id="MFH5255799.1"/>
    </source>
</evidence>
<comment type="caution">
    <text evidence="1">The sequence shown here is derived from an EMBL/GenBank/DDBJ whole genome shotgun (WGS) entry which is preliminary data.</text>
</comment>
<dbReference type="Proteomes" id="UP001609186">
    <property type="component" value="Unassembled WGS sequence"/>
</dbReference>
<dbReference type="Gene3D" id="1.20.58.90">
    <property type="match status" value="1"/>
</dbReference>
<organism evidence="1 2">
    <name type="scientific">Burkholderia semiarida</name>
    <dbReference type="NCBI Taxonomy" id="2843303"/>
    <lineage>
        <taxon>Bacteria</taxon>
        <taxon>Pseudomonadati</taxon>
        <taxon>Pseudomonadota</taxon>
        <taxon>Betaproteobacteria</taxon>
        <taxon>Burkholderiales</taxon>
        <taxon>Burkholderiaceae</taxon>
        <taxon>Burkholderia</taxon>
        <taxon>Burkholderia cepacia complex</taxon>
    </lineage>
</organism>
<dbReference type="EMBL" id="JBIMPM010000070">
    <property type="protein sequence ID" value="MFH5255799.1"/>
    <property type="molecule type" value="Genomic_DNA"/>
</dbReference>
<protein>
    <submittedName>
        <fullName evidence="1">EscF/YscF/HrpA family type III secretion system needle major subunit</fullName>
    </submittedName>
</protein>
<reference evidence="1 2" key="1">
    <citation type="submission" date="2024-10" db="EMBL/GenBank/DDBJ databases">
        <title>Burkholderia semiarida in Mexico.</title>
        <authorList>
            <person name="Estrada P."/>
        </authorList>
    </citation>
    <scope>NUCLEOTIDE SEQUENCE [LARGE SCALE GENOMIC DNA]</scope>
    <source>
        <strain evidence="1 2">CLM7-1</strain>
    </source>
</reference>
<gene>
    <name evidence="1" type="ORF">ACGTRS_31655</name>
</gene>
<evidence type="ECO:0000313" key="2">
    <source>
        <dbReference type="Proteomes" id="UP001609186"/>
    </source>
</evidence>